<feature type="compositionally biased region" description="Basic and acidic residues" evidence="1">
    <location>
        <begin position="197"/>
        <end position="216"/>
    </location>
</feature>
<reference evidence="3 4" key="1">
    <citation type="journal article" date="2024" name="BMC Genomics">
        <title>De novo assembly and annotation of Popillia japonica's genome with initial clues to its potential as an invasive pest.</title>
        <authorList>
            <person name="Cucini C."/>
            <person name="Boschi S."/>
            <person name="Funari R."/>
            <person name="Cardaioli E."/>
            <person name="Iannotti N."/>
            <person name="Marturano G."/>
            <person name="Paoli F."/>
            <person name="Bruttini M."/>
            <person name="Carapelli A."/>
            <person name="Frati F."/>
            <person name="Nardi F."/>
        </authorList>
    </citation>
    <scope>NUCLEOTIDE SEQUENCE [LARGE SCALE GENOMIC DNA]</scope>
    <source>
        <strain evidence="3">DMR45628</strain>
    </source>
</reference>
<organism evidence="3 4">
    <name type="scientific">Popillia japonica</name>
    <name type="common">Japanese beetle</name>
    <dbReference type="NCBI Taxonomy" id="7064"/>
    <lineage>
        <taxon>Eukaryota</taxon>
        <taxon>Metazoa</taxon>
        <taxon>Ecdysozoa</taxon>
        <taxon>Arthropoda</taxon>
        <taxon>Hexapoda</taxon>
        <taxon>Insecta</taxon>
        <taxon>Pterygota</taxon>
        <taxon>Neoptera</taxon>
        <taxon>Endopterygota</taxon>
        <taxon>Coleoptera</taxon>
        <taxon>Polyphaga</taxon>
        <taxon>Scarabaeiformia</taxon>
        <taxon>Scarabaeidae</taxon>
        <taxon>Rutelinae</taxon>
        <taxon>Popillia</taxon>
    </lineage>
</organism>
<evidence type="ECO:0000313" key="4">
    <source>
        <dbReference type="Proteomes" id="UP001458880"/>
    </source>
</evidence>
<sequence>MSSIWTFLTLIIAYTTITIHALPVAKEDLDYEVTHNVTTDTNGTAKDLYVIKTIVYEVGILTDASNNTDNNTETHEQVDLTFFDPITNGSAFDLTNIPIPIETNISGVSVTGIAPFDLGTIELPSDQEESATLNSNFPLQVPLLPNALITIKRNISTSDELKEVELLEKFPEFFDLSDTVTGTPLQIQTNVIPLSHSNKDEQNTAASQKEDQISTQ</sequence>
<protein>
    <submittedName>
        <fullName evidence="3">Uncharacterized protein</fullName>
    </submittedName>
</protein>
<name>A0AAW1JYG1_POPJA</name>
<keyword evidence="4" id="KW-1185">Reference proteome</keyword>
<dbReference type="Proteomes" id="UP001458880">
    <property type="component" value="Unassembled WGS sequence"/>
</dbReference>
<dbReference type="AlphaFoldDB" id="A0AAW1JYG1"/>
<feature type="signal peptide" evidence="2">
    <location>
        <begin position="1"/>
        <end position="21"/>
    </location>
</feature>
<evidence type="ECO:0000256" key="2">
    <source>
        <dbReference type="SAM" id="SignalP"/>
    </source>
</evidence>
<evidence type="ECO:0000313" key="3">
    <source>
        <dbReference type="EMBL" id="KAK9710629.1"/>
    </source>
</evidence>
<feature type="region of interest" description="Disordered" evidence="1">
    <location>
        <begin position="193"/>
        <end position="216"/>
    </location>
</feature>
<proteinExistence type="predicted"/>
<gene>
    <name evidence="3" type="ORF">QE152_g25911</name>
</gene>
<accession>A0AAW1JYG1</accession>
<dbReference type="EMBL" id="JASPKY010000290">
    <property type="protein sequence ID" value="KAK9710629.1"/>
    <property type="molecule type" value="Genomic_DNA"/>
</dbReference>
<comment type="caution">
    <text evidence="3">The sequence shown here is derived from an EMBL/GenBank/DDBJ whole genome shotgun (WGS) entry which is preliminary data.</text>
</comment>
<keyword evidence="2" id="KW-0732">Signal</keyword>
<evidence type="ECO:0000256" key="1">
    <source>
        <dbReference type="SAM" id="MobiDB-lite"/>
    </source>
</evidence>
<feature type="chain" id="PRO_5043564855" evidence="2">
    <location>
        <begin position="22"/>
        <end position="216"/>
    </location>
</feature>